<dbReference type="Pfam" id="PF05016">
    <property type="entry name" value="ParE_toxin"/>
    <property type="match status" value="1"/>
</dbReference>
<accession>A0ABS2W408</accession>
<dbReference type="RefSeq" id="WP_205212940.1">
    <property type="nucleotide sequence ID" value="NZ_JAFFZP010000004.1"/>
</dbReference>
<keyword evidence="1" id="KW-1277">Toxin-antitoxin system</keyword>
<name>A0ABS2W408_9GAMM</name>
<evidence type="ECO:0000256" key="1">
    <source>
        <dbReference type="ARBA" id="ARBA00022649"/>
    </source>
</evidence>
<dbReference type="InterPro" id="IPR007712">
    <property type="entry name" value="RelE/ParE_toxin"/>
</dbReference>
<dbReference type="Proteomes" id="UP000760472">
    <property type="component" value="Unassembled WGS sequence"/>
</dbReference>
<protein>
    <submittedName>
        <fullName evidence="2">Type II toxin-antitoxin system RelE/ParE family toxin</fullName>
    </submittedName>
</protein>
<sequence length="97" mass="11140">MIYSFTDKAEKDLEGILSFTLEHWGKRKVVEYLDGIESAALNLCNHPDMGIDRSDLIVGVRSIPYESHVIYYTQRNAHLIIIRIIHCSMDPNLHIKG</sequence>
<gene>
    <name evidence="2" type="ORF">JW498_03610</name>
</gene>
<dbReference type="Gene3D" id="3.30.2310.20">
    <property type="entry name" value="RelE-like"/>
    <property type="match status" value="1"/>
</dbReference>
<comment type="caution">
    <text evidence="2">The sequence shown here is derived from an EMBL/GenBank/DDBJ whole genome shotgun (WGS) entry which is preliminary data.</text>
</comment>
<organism evidence="2 3">
    <name type="scientific">Amphritea pacifica</name>
    <dbReference type="NCBI Taxonomy" id="2811233"/>
    <lineage>
        <taxon>Bacteria</taxon>
        <taxon>Pseudomonadati</taxon>
        <taxon>Pseudomonadota</taxon>
        <taxon>Gammaproteobacteria</taxon>
        <taxon>Oceanospirillales</taxon>
        <taxon>Oceanospirillaceae</taxon>
        <taxon>Amphritea</taxon>
    </lineage>
</organism>
<keyword evidence="3" id="KW-1185">Reference proteome</keyword>
<dbReference type="EMBL" id="JAFFZP010000004">
    <property type="protein sequence ID" value="MBN0986447.1"/>
    <property type="molecule type" value="Genomic_DNA"/>
</dbReference>
<reference evidence="2 3" key="1">
    <citation type="submission" date="2021-02" db="EMBL/GenBank/DDBJ databases">
        <title>A novel species of genus Amphritea isolated from a fishpond in China.</title>
        <authorList>
            <person name="Lu H."/>
        </authorList>
    </citation>
    <scope>NUCLEOTIDE SEQUENCE [LARGE SCALE GENOMIC DNA]</scope>
    <source>
        <strain evidence="2 3">RP18W</strain>
    </source>
</reference>
<evidence type="ECO:0000313" key="2">
    <source>
        <dbReference type="EMBL" id="MBN0986447.1"/>
    </source>
</evidence>
<proteinExistence type="predicted"/>
<dbReference type="InterPro" id="IPR035093">
    <property type="entry name" value="RelE/ParE_toxin_dom_sf"/>
</dbReference>
<evidence type="ECO:0000313" key="3">
    <source>
        <dbReference type="Proteomes" id="UP000760472"/>
    </source>
</evidence>